<comment type="caution">
    <text evidence="1">The sequence shown here is derived from an EMBL/GenBank/DDBJ whole genome shotgun (WGS) entry which is preliminary data.</text>
</comment>
<evidence type="ECO:0000313" key="1">
    <source>
        <dbReference type="EMBL" id="GBM04450.1"/>
    </source>
</evidence>
<organism evidence="1 2">
    <name type="scientific">Araneus ventricosus</name>
    <name type="common">Orbweaver spider</name>
    <name type="synonym">Epeira ventricosa</name>
    <dbReference type="NCBI Taxonomy" id="182803"/>
    <lineage>
        <taxon>Eukaryota</taxon>
        <taxon>Metazoa</taxon>
        <taxon>Ecdysozoa</taxon>
        <taxon>Arthropoda</taxon>
        <taxon>Chelicerata</taxon>
        <taxon>Arachnida</taxon>
        <taxon>Araneae</taxon>
        <taxon>Araneomorphae</taxon>
        <taxon>Entelegynae</taxon>
        <taxon>Araneoidea</taxon>
        <taxon>Araneidae</taxon>
        <taxon>Araneus</taxon>
    </lineage>
</organism>
<protein>
    <submittedName>
        <fullName evidence="1">Uncharacterized protein</fullName>
    </submittedName>
</protein>
<sequence>MRRTLNRKPSGHFLLPVMECDGIGGTVKHLARKRSLQQHLDRQITITNELFEFCKKTENVTFQHISKEVVDSTRLPLESRIKNAQTLPGTRLFHNFQPIDDLEMIETRRISTDGKTAFISNLLKKQQKLY</sequence>
<dbReference type="PANTHER" id="PTHR46601:SF1">
    <property type="entry name" value="ADF-H DOMAIN-CONTAINING PROTEIN"/>
    <property type="match status" value="1"/>
</dbReference>
<dbReference type="Proteomes" id="UP000499080">
    <property type="component" value="Unassembled WGS sequence"/>
</dbReference>
<evidence type="ECO:0000313" key="2">
    <source>
        <dbReference type="Proteomes" id="UP000499080"/>
    </source>
</evidence>
<reference evidence="1 2" key="1">
    <citation type="journal article" date="2019" name="Sci. Rep.">
        <title>Orb-weaving spider Araneus ventricosus genome elucidates the spidroin gene catalogue.</title>
        <authorList>
            <person name="Kono N."/>
            <person name="Nakamura H."/>
            <person name="Ohtoshi R."/>
            <person name="Moran D.A.P."/>
            <person name="Shinohara A."/>
            <person name="Yoshida Y."/>
            <person name="Fujiwara M."/>
            <person name="Mori M."/>
            <person name="Tomita M."/>
            <person name="Arakawa K."/>
        </authorList>
    </citation>
    <scope>NUCLEOTIDE SEQUENCE [LARGE SCALE GENOMIC DNA]</scope>
</reference>
<accession>A0A4Y2CJB7</accession>
<keyword evidence="2" id="KW-1185">Reference proteome</keyword>
<dbReference type="EMBL" id="BGPR01000202">
    <property type="protein sequence ID" value="GBM04450.1"/>
    <property type="molecule type" value="Genomic_DNA"/>
</dbReference>
<dbReference type="PANTHER" id="PTHR46601">
    <property type="entry name" value="ULP_PROTEASE DOMAIN-CONTAINING PROTEIN"/>
    <property type="match status" value="1"/>
</dbReference>
<dbReference type="AlphaFoldDB" id="A0A4Y2CJB7"/>
<proteinExistence type="predicted"/>
<dbReference type="OrthoDB" id="8195858at2759"/>
<name>A0A4Y2CJB7_ARAVE</name>
<gene>
    <name evidence="1" type="ORF">AVEN_35613_1</name>
</gene>